<keyword evidence="3 5" id="KW-1133">Transmembrane helix</keyword>
<feature type="transmembrane region" description="Helical" evidence="5">
    <location>
        <begin position="29"/>
        <end position="45"/>
    </location>
</feature>
<feature type="transmembrane region" description="Helical" evidence="5">
    <location>
        <begin position="104"/>
        <end position="125"/>
    </location>
</feature>
<evidence type="ECO:0000313" key="6">
    <source>
        <dbReference type="EMBL" id="KAA0977666.1"/>
    </source>
</evidence>
<keyword evidence="2 5" id="KW-0812">Transmembrane</keyword>
<evidence type="ECO:0000256" key="5">
    <source>
        <dbReference type="SAM" id="Phobius"/>
    </source>
</evidence>
<dbReference type="PANTHER" id="PTHR40761">
    <property type="entry name" value="CONSERVED INTEGRAL MEMBRANE ALANINE VALINE AND LEUCINE RICH PROTEIN-RELATED"/>
    <property type="match status" value="1"/>
</dbReference>
<evidence type="ECO:0000256" key="1">
    <source>
        <dbReference type="ARBA" id="ARBA00004141"/>
    </source>
</evidence>
<protein>
    <recommendedName>
        <fullName evidence="8">Multidrug DMT transporter permease</fullName>
    </recommendedName>
</protein>
<dbReference type="OrthoDB" id="5187629at2"/>
<dbReference type="GO" id="GO:0015095">
    <property type="term" value="F:magnesium ion transmembrane transporter activity"/>
    <property type="evidence" value="ECO:0007669"/>
    <property type="project" value="InterPro"/>
</dbReference>
<feature type="transmembrane region" description="Helical" evidence="5">
    <location>
        <begin position="50"/>
        <end position="69"/>
    </location>
</feature>
<comment type="caution">
    <text evidence="6">The sequence shown here is derived from an EMBL/GenBank/DDBJ whole genome shotgun (WGS) entry which is preliminary data.</text>
</comment>
<feature type="transmembrane region" description="Helical" evidence="5">
    <location>
        <begin position="75"/>
        <end position="92"/>
    </location>
</feature>
<organism evidence="6 7">
    <name type="scientific">Paeniglutamicibacter gangotriensis</name>
    <dbReference type="NCBI Taxonomy" id="254787"/>
    <lineage>
        <taxon>Bacteria</taxon>
        <taxon>Bacillati</taxon>
        <taxon>Actinomycetota</taxon>
        <taxon>Actinomycetes</taxon>
        <taxon>Micrococcales</taxon>
        <taxon>Micrococcaceae</taxon>
        <taxon>Paeniglutamicibacter</taxon>
    </lineage>
</organism>
<dbReference type="GO" id="GO:0016020">
    <property type="term" value="C:membrane"/>
    <property type="evidence" value="ECO:0007669"/>
    <property type="project" value="UniProtKB-SubCell"/>
</dbReference>
<dbReference type="InterPro" id="IPR008521">
    <property type="entry name" value="Mg_trans_NIPA"/>
</dbReference>
<evidence type="ECO:0008006" key="8">
    <source>
        <dbReference type="Google" id="ProtNLM"/>
    </source>
</evidence>
<feature type="transmembrane region" description="Helical" evidence="5">
    <location>
        <begin position="164"/>
        <end position="187"/>
    </location>
</feature>
<dbReference type="Pfam" id="PF05653">
    <property type="entry name" value="Mg_trans_NIPA"/>
    <property type="match status" value="1"/>
</dbReference>
<keyword evidence="4 5" id="KW-0472">Membrane</keyword>
<comment type="subcellular location">
    <subcellularLocation>
        <location evidence="1">Membrane</location>
        <topology evidence="1">Multi-pass membrane protein</topology>
    </subcellularLocation>
</comment>
<evidence type="ECO:0000256" key="3">
    <source>
        <dbReference type="ARBA" id="ARBA00022989"/>
    </source>
</evidence>
<gene>
    <name evidence="6" type="ORF">FQ154_08185</name>
</gene>
<feature type="transmembrane region" description="Helical" evidence="5">
    <location>
        <begin position="199"/>
        <end position="218"/>
    </location>
</feature>
<evidence type="ECO:0000256" key="4">
    <source>
        <dbReference type="ARBA" id="ARBA00023136"/>
    </source>
</evidence>
<reference evidence="6 7" key="1">
    <citation type="submission" date="2019-07" db="EMBL/GenBank/DDBJ databases">
        <title>Analysis of the biochemical properties, biological activity and biotechnological potential of siderophores and biosurfactants produced by Antarctic psychrotolerant bacteria.</title>
        <authorList>
            <person name="Styczynski M."/>
            <person name="Krucon T."/>
            <person name="Decewicz P."/>
            <person name="Dziewit L."/>
        </authorList>
    </citation>
    <scope>NUCLEOTIDE SEQUENCE [LARGE SCALE GENOMIC DNA]</scope>
    <source>
        <strain evidence="6 7">ANT_H27</strain>
    </source>
</reference>
<sequence>MVWLAVSAAIAGAFFLAFGTQRQSTAVRASAGGLSVTGMGLLRLLRSPRWVFGLVLLGMGMTLNVFALASAPLTVVQPIGAIALVITTVVNAREHHIKMNRPTILAITACMVGSAAFVLLAIQVSADEHAITRGQELFTILILAVVVVIFGGSVVLLGHRLGAFFCILGAGVLFGFVAVLVRTISVALLDANGRFLGNVSWYSVLAVIVAGLLGSYFVQNAYSKGPPDLVIAGLTVIDPIVGITIGIAIFGELDRNVQPAMAMSLVGAGCIAIVGVIALSRHHPDVLERKADAKRRAKLVEGR</sequence>
<proteinExistence type="predicted"/>
<evidence type="ECO:0000313" key="7">
    <source>
        <dbReference type="Proteomes" id="UP000323856"/>
    </source>
</evidence>
<feature type="transmembrane region" description="Helical" evidence="5">
    <location>
        <begin position="137"/>
        <end position="157"/>
    </location>
</feature>
<evidence type="ECO:0000256" key="2">
    <source>
        <dbReference type="ARBA" id="ARBA00022692"/>
    </source>
</evidence>
<dbReference type="Proteomes" id="UP000323856">
    <property type="component" value="Unassembled WGS sequence"/>
</dbReference>
<dbReference type="PANTHER" id="PTHR40761:SF1">
    <property type="entry name" value="CONSERVED INTEGRAL MEMBRANE ALANINE VALINE AND LEUCINE RICH PROTEIN-RELATED"/>
    <property type="match status" value="1"/>
</dbReference>
<dbReference type="RefSeq" id="WP_007270429.1">
    <property type="nucleotide sequence ID" value="NZ_JBITUG010000004.1"/>
</dbReference>
<feature type="transmembrane region" description="Helical" evidence="5">
    <location>
        <begin position="230"/>
        <end position="250"/>
    </location>
</feature>
<dbReference type="EMBL" id="VOBL01000006">
    <property type="protein sequence ID" value="KAA0977666.1"/>
    <property type="molecule type" value="Genomic_DNA"/>
</dbReference>
<feature type="transmembrane region" description="Helical" evidence="5">
    <location>
        <begin position="262"/>
        <end position="280"/>
    </location>
</feature>
<dbReference type="AlphaFoldDB" id="A0A5B0EG56"/>
<accession>A0A5B0EG56</accession>
<name>A0A5B0EG56_9MICC</name>